<gene>
    <name evidence="2" type="ORF">CB5_LOCUS13106</name>
</gene>
<protein>
    <submittedName>
        <fullName evidence="2">Uncharacterized protein</fullName>
    </submittedName>
</protein>
<dbReference type="AlphaFoldDB" id="A0A6V7PGC4"/>
<dbReference type="EMBL" id="LR862130">
    <property type="protein sequence ID" value="CAD1829895.1"/>
    <property type="molecule type" value="Genomic_DNA"/>
</dbReference>
<evidence type="ECO:0000313" key="2">
    <source>
        <dbReference type="EMBL" id="CAD1829895.1"/>
    </source>
</evidence>
<accession>A0A6V7PGC4</accession>
<proteinExistence type="predicted"/>
<feature type="region of interest" description="Disordered" evidence="1">
    <location>
        <begin position="103"/>
        <end position="125"/>
    </location>
</feature>
<reference evidence="2" key="1">
    <citation type="submission" date="2020-07" db="EMBL/GenBank/DDBJ databases">
        <authorList>
            <person name="Lin J."/>
        </authorList>
    </citation>
    <scope>NUCLEOTIDE SEQUENCE</scope>
</reference>
<evidence type="ECO:0000256" key="1">
    <source>
        <dbReference type="SAM" id="MobiDB-lite"/>
    </source>
</evidence>
<name>A0A6V7PGC4_ANACO</name>
<sequence length="155" mass="17218">MEPQHGAVGAISSMTRFVFNRPYTKGVLVVVELVAKVEEEALVGVEPQRDALGAISSTMAFVFNRVYVGFFTLKAAFNANLLVNPSNRLETLRKLKRRCPLALSRPGTNTNLGRPEHVKQTPNGQSFPCPPKAHHMYIFKKKCTSGNIHKRLTRG</sequence>
<organism evidence="2">
    <name type="scientific">Ananas comosus var. bracteatus</name>
    <name type="common">red pineapple</name>
    <dbReference type="NCBI Taxonomy" id="296719"/>
    <lineage>
        <taxon>Eukaryota</taxon>
        <taxon>Viridiplantae</taxon>
        <taxon>Streptophyta</taxon>
        <taxon>Embryophyta</taxon>
        <taxon>Tracheophyta</taxon>
        <taxon>Spermatophyta</taxon>
        <taxon>Magnoliopsida</taxon>
        <taxon>Liliopsida</taxon>
        <taxon>Poales</taxon>
        <taxon>Bromeliaceae</taxon>
        <taxon>Bromelioideae</taxon>
        <taxon>Ananas</taxon>
    </lineage>
</organism>